<sequence length="110" mass="12536">MSKHRWSIEQKRQHVAAWRASGLTRQQYCELNDIPFTSLREWPKDVAKAERRANEPTILPVQIAPTLQADAPPLVTNEPVTLFIPGGIRMCCHPSQLADVFRALKYADSR</sequence>
<gene>
    <name evidence="1" type="ORF">G8O67_002690</name>
</gene>
<dbReference type="NCBIfam" id="NF047593">
    <property type="entry name" value="IS66_ISAeme5_TnpA"/>
    <property type="match status" value="1"/>
</dbReference>
<protein>
    <submittedName>
        <fullName evidence="1">IS66 family insertion sequence element accessory protein TnpB</fullName>
    </submittedName>
</protein>
<proteinExistence type="predicted"/>
<dbReference type="EMBL" id="DAAWYJ010000011">
    <property type="protein sequence ID" value="HAG0015399.1"/>
    <property type="molecule type" value="Genomic_DNA"/>
</dbReference>
<reference evidence="1" key="2">
    <citation type="submission" date="2020-02" db="EMBL/GenBank/DDBJ databases">
        <authorList>
            <consortium name="NCBI Pathogen Detection Project"/>
        </authorList>
    </citation>
    <scope>NUCLEOTIDE SEQUENCE</scope>
    <source>
        <strain evidence="1">MA.CK_00/00002125</strain>
    </source>
</reference>
<name>A0A756I138_SALER</name>
<dbReference type="AlphaFoldDB" id="A0A756I138"/>
<reference evidence="1" key="1">
    <citation type="journal article" date="2018" name="Genome Biol.">
        <title>SKESA: strategic k-mer extension for scrupulous assemblies.</title>
        <authorList>
            <person name="Souvorov A."/>
            <person name="Agarwala R."/>
            <person name="Lipman D.J."/>
        </authorList>
    </citation>
    <scope>NUCLEOTIDE SEQUENCE</scope>
    <source>
        <strain evidence="1">MA.CK_00/00002125</strain>
    </source>
</reference>
<accession>A0A756I138</accession>
<comment type="caution">
    <text evidence="1">The sequence shown here is derived from an EMBL/GenBank/DDBJ whole genome shotgun (WGS) entry which is preliminary data.</text>
</comment>
<organism evidence="1">
    <name type="scientific">Salmonella enterica</name>
    <name type="common">Salmonella choleraesuis</name>
    <dbReference type="NCBI Taxonomy" id="28901"/>
    <lineage>
        <taxon>Bacteria</taxon>
        <taxon>Pseudomonadati</taxon>
        <taxon>Pseudomonadota</taxon>
        <taxon>Gammaproteobacteria</taxon>
        <taxon>Enterobacterales</taxon>
        <taxon>Enterobacteriaceae</taxon>
        <taxon>Salmonella</taxon>
    </lineage>
</organism>
<evidence type="ECO:0000313" key="1">
    <source>
        <dbReference type="EMBL" id="HAG0015399.1"/>
    </source>
</evidence>